<feature type="compositionally biased region" description="Acidic residues" evidence="7">
    <location>
        <begin position="76"/>
        <end position="90"/>
    </location>
</feature>
<name>A0A2L2TVS7_9HYPO</name>
<dbReference type="STRING" id="56646.A0A2L2TVS7"/>
<dbReference type="GO" id="GO:0051455">
    <property type="term" value="P:spindle attachment to meiosis I kinetochore"/>
    <property type="evidence" value="ECO:0007669"/>
    <property type="project" value="TreeGrafter"/>
</dbReference>
<dbReference type="AlphaFoldDB" id="A0A2L2TVS7"/>
<feature type="compositionally biased region" description="Acidic residues" evidence="7">
    <location>
        <begin position="274"/>
        <end position="294"/>
    </location>
</feature>
<dbReference type="GO" id="GO:0019237">
    <property type="term" value="F:centromeric DNA binding"/>
    <property type="evidence" value="ECO:0007669"/>
    <property type="project" value="InterPro"/>
</dbReference>
<evidence type="ECO:0000256" key="4">
    <source>
        <dbReference type="ARBA" id="ARBA00023242"/>
    </source>
</evidence>
<evidence type="ECO:0000259" key="9">
    <source>
        <dbReference type="Pfam" id="PF15624"/>
    </source>
</evidence>
<comment type="similarity">
    <text evidence="2">Belongs to the CENP-C/MIF2 family.</text>
</comment>
<feature type="compositionally biased region" description="Acidic residues" evidence="7">
    <location>
        <begin position="329"/>
        <end position="344"/>
    </location>
</feature>
<feature type="compositionally biased region" description="Low complexity" evidence="7">
    <location>
        <begin position="134"/>
        <end position="144"/>
    </location>
</feature>
<dbReference type="FunFam" id="2.60.120.10:FF:000033">
    <property type="entry name" value="Centromere protein C 1"/>
    <property type="match status" value="1"/>
</dbReference>
<feature type="compositionally biased region" description="Basic and acidic residues" evidence="7">
    <location>
        <begin position="428"/>
        <end position="437"/>
    </location>
</feature>
<feature type="domain" description="Mif2/CENP-C cupin" evidence="8">
    <location>
        <begin position="571"/>
        <end position="655"/>
    </location>
</feature>
<dbReference type="InterPro" id="IPR014710">
    <property type="entry name" value="RmlC-like_jellyroll"/>
</dbReference>
<dbReference type="GO" id="GO:0000776">
    <property type="term" value="C:kinetochore"/>
    <property type="evidence" value="ECO:0007669"/>
    <property type="project" value="InterPro"/>
</dbReference>
<dbReference type="GO" id="GO:0005634">
    <property type="term" value="C:nucleus"/>
    <property type="evidence" value="ECO:0007669"/>
    <property type="project" value="UniProtKB-SubCell"/>
</dbReference>
<dbReference type="CDD" id="cd06993">
    <property type="entry name" value="cupin_CENP-C_C"/>
    <property type="match status" value="1"/>
</dbReference>
<dbReference type="PRINTS" id="PR00929">
    <property type="entry name" value="ATHOOK"/>
</dbReference>
<dbReference type="PANTHER" id="PTHR16684">
    <property type="entry name" value="CENTROMERE PROTEIN C"/>
    <property type="match status" value="1"/>
</dbReference>
<feature type="compositionally biased region" description="Basic residues" evidence="7">
    <location>
        <begin position="385"/>
        <end position="394"/>
    </location>
</feature>
<evidence type="ECO:0000256" key="6">
    <source>
        <dbReference type="ARBA" id="ARBA00075033"/>
    </source>
</evidence>
<keyword evidence="3" id="KW-0238">DNA-binding</keyword>
<feature type="compositionally biased region" description="Basic residues" evidence="7">
    <location>
        <begin position="491"/>
        <end position="506"/>
    </location>
</feature>
<dbReference type="GeneID" id="37252691"/>
<feature type="compositionally biased region" description="Basic and acidic residues" evidence="7">
    <location>
        <begin position="145"/>
        <end position="159"/>
    </location>
</feature>
<comment type="subcellular location">
    <subcellularLocation>
        <location evidence="1">Nucleus</location>
    </subcellularLocation>
</comment>
<evidence type="ECO:0000259" key="8">
    <source>
        <dbReference type="Pfam" id="PF11699"/>
    </source>
</evidence>
<evidence type="ECO:0000256" key="7">
    <source>
        <dbReference type="SAM" id="MobiDB-lite"/>
    </source>
</evidence>
<keyword evidence="4" id="KW-0539">Nucleus</keyword>
<dbReference type="GO" id="GO:0051315">
    <property type="term" value="P:attachment of mitotic spindle microtubules to kinetochore"/>
    <property type="evidence" value="ECO:0007669"/>
    <property type="project" value="TreeGrafter"/>
</dbReference>
<sequence>MAPRGGAGRSEVAEPQGYFALGVRGRKTGAQLKDTGNRDEHGMQPLDDLSSSPEREPASPPRSDDDNEDNNHDETGENEDDDQGSEDMDIETSFGPGPQTVLRKSMIPLPRSRSPIKTGILSSPRRNPNLEHLSSPSRSPARSPAPKDRDNTVTRKIDFGAKPTGRGKSATNGTNGTLHEEEEEEIEDVPGGNDEMEDDVELLNESIQLVDDMGGHSSEQGSEPESEAEPEPVPVPVPKAAKASAKSNQEKANVDPKKTGRRGRPPKAKAVEQEPVEEEPVEEKSTEEEPEEPQETAKLAKGRPGRKPKNDVQPKTSNAPPSRKRPALEEAEETEEQENEESEQEQGQAEPPRQVKKQRTEAPKPSKPAKPAPSKATSTAETKKPRGRPGRKPKAPAIADAGDDVGETSFAALQRGPPLPKKRGLVSVRHDADEVHTTRSGRHSFKPLSWWAGDKVVQEEEEFKDVSGRDRFVLSTIKEVIRAPVEEVRAKPSKPRGRPGKAKSKATRQVEAVEPEDWELDPGTVNGEVILWDPEHEKNPPGDEEPVEVMDDRIAISGQAIQTRDVQGVSFRMAKTLTTPFMGAGVVDLPAGSEKRPKNSRKMHMVFFVHTGKVLVTVNEASFRLSAGGMWFVPRGNYYSITNDYDTDSRIFFTQGCEAATQSTEPDQSQMSMMA</sequence>
<protein>
    <recommendedName>
        <fullName evidence="6">CENP-C homolog</fullName>
    </recommendedName>
</protein>
<dbReference type="InterPro" id="IPR028929">
    <property type="entry name" value="Mif2_N"/>
</dbReference>
<feature type="region of interest" description="Disordered" evidence="7">
    <location>
        <begin position="1"/>
        <end position="446"/>
    </location>
</feature>
<dbReference type="InterPro" id="IPR028386">
    <property type="entry name" value="CENP-C/Mif2/cnp3"/>
</dbReference>
<dbReference type="Pfam" id="PF11699">
    <property type="entry name" value="CENP-C_C"/>
    <property type="match status" value="1"/>
</dbReference>
<dbReference type="PANTHER" id="PTHR16684:SF11">
    <property type="entry name" value="CENTROMERE PROTEIN C"/>
    <property type="match status" value="1"/>
</dbReference>
<comment type="function">
    <text evidence="5">Component of the kinetochore, a multiprotein complex that assembles on centromeric DNA and attaches chromosomes to spindle microtubules, mediating chromosome segregation and sister chromatid segregation during meiosis and mitosis. Component of the inner kinetochore constitutive centromere-associated network (CCAN), which serves as a structural platform for outer kinetochore assembly.</text>
</comment>
<dbReference type="Gene3D" id="2.60.120.10">
    <property type="entry name" value="Jelly Rolls"/>
    <property type="match status" value="1"/>
</dbReference>
<dbReference type="InterPro" id="IPR011051">
    <property type="entry name" value="RmlC_Cupin_sf"/>
</dbReference>
<dbReference type="InterPro" id="IPR017956">
    <property type="entry name" value="AT_hook_DNA-bd_motif"/>
</dbReference>
<feature type="compositionally biased region" description="Low complexity" evidence="7">
    <location>
        <begin position="238"/>
        <end position="247"/>
    </location>
</feature>
<dbReference type="OrthoDB" id="1939643at2759"/>
<keyword evidence="11" id="KW-1185">Reference proteome</keyword>
<evidence type="ECO:0000256" key="1">
    <source>
        <dbReference type="ARBA" id="ARBA00004123"/>
    </source>
</evidence>
<accession>A0A2L2TVS7</accession>
<feature type="compositionally biased region" description="Acidic residues" evidence="7">
    <location>
        <begin position="180"/>
        <end position="202"/>
    </location>
</feature>
<evidence type="ECO:0000256" key="2">
    <source>
        <dbReference type="ARBA" id="ARBA00010291"/>
    </source>
</evidence>
<dbReference type="RefSeq" id="XP_025588255.1">
    <property type="nucleotide sequence ID" value="XM_025725522.2"/>
</dbReference>
<feature type="region of interest" description="Disordered" evidence="7">
    <location>
        <begin position="489"/>
        <end position="513"/>
    </location>
</feature>
<evidence type="ECO:0000256" key="3">
    <source>
        <dbReference type="ARBA" id="ARBA00023125"/>
    </source>
</evidence>
<evidence type="ECO:0000313" key="10">
    <source>
        <dbReference type="EMBL" id="CEI64535.1"/>
    </source>
</evidence>
<evidence type="ECO:0000313" key="11">
    <source>
        <dbReference type="Proteomes" id="UP000245910"/>
    </source>
</evidence>
<proteinExistence type="inferred from homology"/>
<organism evidence="10 11">
    <name type="scientific">Fusarium venenatum</name>
    <dbReference type="NCBI Taxonomy" id="56646"/>
    <lineage>
        <taxon>Eukaryota</taxon>
        <taxon>Fungi</taxon>
        <taxon>Dikarya</taxon>
        <taxon>Ascomycota</taxon>
        <taxon>Pezizomycotina</taxon>
        <taxon>Sordariomycetes</taxon>
        <taxon>Hypocreomycetidae</taxon>
        <taxon>Hypocreales</taxon>
        <taxon>Nectriaceae</taxon>
        <taxon>Fusarium</taxon>
    </lineage>
</organism>
<dbReference type="InterPro" id="IPR025974">
    <property type="entry name" value="Mif2/CENP-C_cupin"/>
</dbReference>
<dbReference type="KEGG" id="fvn:FVRRES_01047"/>
<dbReference type="GO" id="GO:0051382">
    <property type="term" value="P:kinetochore assembly"/>
    <property type="evidence" value="ECO:0007669"/>
    <property type="project" value="InterPro"/>
</dbReference>
<feature type="domain" description="Mif2 N-terminal" evidence="9">
    <location>
        <begin position="18"/>
        <end position="159"/>
    </location>
</feature>
<feature type="compositionally biased region" description="Basic and acidic residues" evidence="7">
    <location>
        <begin position="248"/>
        <end position="258"/>
    </location>
</feature>
<dbReference type="EMBL" id="LN649229">
    <property type="protein sequence ID" value="CEI64535.1"/>
    <property type="molecule type" value="Genomic_DNA"/>
</dbReference>
<dbReference type="SUPFAM" id="SSF51182">
    <property type="entry name" value="RmlC-like cupins"/>
    <property type="match status" value="1"/>
</dbReference>
<dbReference type="Pfam" id="PF15624">
    <property type="entry name" value="Mif2_N"/>
    <property type="match status" value="1"/>
</dbReference>
<dbReference type="Proteomes" id="UP000245910">
    <property type="component" value="Chromosome I"/>
</dbReference>
<evidence type="ECO:0000256" key="5">
    <source>
        <dbReference type="ARBA" id="ARBA00057947"/>
    </source>
</evidence>
<reference evidence="11" key="1">
    <citation type="submission" date="2014-10" db="EMBL/GenBank/DDBJ databases">
        <authorList>
            <person name="King R."/>
        </authorList>
    </citation>
    <scope>NUCLEOTIDE SEQUENCE [LARGE SCALE GENOMIC DNA]</scope>
    <source>
        <strain evidence="11">A3/5</strain>
    </source>
</reference>